<dbReference type="EnsemblPlants" id="AET7Gv20367700.27">
    <property type="protein sequence ID" value="AET7Gv20367700.27"/>
    <property type="gene ID" value="AET7Gv20367700"/>
</dbReference>
<reference evidence="2" key="5">
    <citation type="journal article" date="2021" name="G3 (Bethesda)">
        <title>Aegilops tauschii genome assembly Aet v5.0 features greater sequence contiguity and improved annotation.</title>
        <authorList>
            <person name="Wang L."/>
            <person name="Zhu T."/>
            <person name="Rodriguez J.C."/>
            <person name="Deal K.R."/>
            <person name="Dubcovsky J."/>
            <person name="McGuire P.E."/>
            <person name="Lux T."/>
            <person name="Spannagl M."/>
            <person name="Mayer K.F.X."/>
            <person name="Baldrich P."/>
            <person name="Meyers B.C."/>
            <person name="Huo N."/>
            <person name="Gu Y.Q."/>
            <person name="Zhou H."/>
            <person name="Devos K.M."/>
            <person name="Bennetzen J.L."/>
            <person name="Unver T."/>
            <person name="Budak H."/>
            <person name="Gulick P.J."/>
            <person name="Galiba G."/>
            <person name="Kalapos B."/>
            <person name="Nelson D.R."/>
            <person name="Li P."/>
            <person name="You F.M."/>
            <person name="Luo M.C."/>
            <person name="Dvorak J."/>
        </authorList>
    </citation>
    <scope>NUCLEOTIDE SEQUENCE [LARGE SCALE GENOMIC DNA]</scope>
    <source>
        <strain evidence="2">cv. AL8/78</strain>
    </source>
</reference>
<sequence>SFPRKVSNTSDPRPFPAAPPPPISLPNPPRAAARVRALFISGPALHLLQPHIPRSSRFGSRERTGGRRGACCWERGDEEYRPLDLSVSRGQASRPWRDAAGMEAPARAAAAVSGAPVRSRVRAMGVTSPGSPPSSATTRTKMHLRCCLVRRQVWLVEARYVPEAV</sequence>
<evidence type="ECO:0000313" key="2">
    <source>
        <dbReference type="EnsemblPlants" id="AET7Gv20367700.27"/>
    </source>
</evidence>
<protein>
    <submittedName>
        <fullName evidence="2">Uncharacterized protein</fullName>
    </submittedName>
</protein>
<organism evidence="2 3">
    <name type="scientific">Aegilops tauschii subsp. strangulata</name>
    <name type="common">Goatgrass</name>
    <dbReference type="NCBI Taxonomy" id="200361"/>
    <lineage>
        <taxon>Eukaryota</taxon>
        <taxon>Viridiplantae</taxon>
        <taxon>Streptophyta</taxon>
        <taxon>Embryophyta</taxon>
        <taxon>Tracheophyta</taxon>
        <taxon>Spermatophyta</taxon>
        <taxon>Magnoliopsida</taxon>
        <taxon>Liliopsida</taxon>
        <taxon>Poales</taxon>
        <taxon>Poaceae</taxon>
        <taxon>BOP clade</taxon>
        <taxon>Pooideae</taxon>
        <taxon>Triticodae</taxon>
        <taxon>Triticeae</taxon>
        <taxon>Triticinae</taxon>
        <taxon>Aegilops</taxon>
    </lineage>
</organism>
<accession>A0A453QY60</accession>
<reference evidence="3" key="2">
    <citation type="journal article" date="2017" name="Nat. Plants">
        <title>The Aegilops tauschii genome reveals multiple impacts of transposons.</title>
        <authorList>
            <person name="Zhao G."/>
            <person name="Zou C."/>
            <person name="Li K."/>
            <person name="Wang K."/>
            <person name="Li T."/>
            <person name="Gao L."/>
            <person name="Zhang X."/>
            <person name="Wang H."/>
            <person name="Yang Z."/>
            <person name="Liu X."/>
            <person name="Jiang W."/>
            <person name="Mao L."/>
            <person name="Kong X."/>
            <person name="Jiao Y."/>
            <person name="Jia J."/>
        </authorList>
    </citation>
    <scope>NUCLEOTIDE SEQUENCE [LARGE SCALE GENOMIC DNA]</scope>
    <source>
        <strain evidence="3">cv. AL8/78</strain>
    </source>
</reference>
<dbReference type="Gramene" id="AET7Gv20367700.27">
    <property type="protein sequence ID" value="AET7Gv20367700.27"/>
    <property type="gene ID" value="AET7Gv20367700"/>
</dbReference>
<proteinExistence type="predicted"/>
<feature type="region of interest" description="Disordered" evidence="1">
    <location>
        <begin position="1"/>
        <end position="29"/>
    </location>
</feature>
<dbReference type="AlphaFoldDB" id="A0A453QY60"/>
<reference evidence="2" key="4">
    <citation type="submission" date="2019-03" db="UniProtKB">
        <authorList>
            <consortium name="EnsemblPlants"/>
        </authorList>
    </citation>
    <scope>IDENTIFICATION</scope>
</reference>
<feature type="compositionally biased region" description="Pro residues" evidence="1">
    <location>
        <begin position="13"/>
        <end position="29"/>
    </location>
</feature>
<evidence type="ECO:0000256" key="1">
    <source>
        <dbReference type="SAM" id="MobiDB-lite"/>
    </source>
</evidence>
<evidence type="ECO:0000313" key="3">
    <source>
        <dbReference type="Proteomes" id="UP000015105"/>
    </source>
</evidence>
<name>A0A453QY60_AEGTS</name>
<feature type="compositionally biased region" description="Polar residues" evidence="1">
    <location>
        <begin position="1"/>
        <end position="11"/>
    </location>
</feature>
<keyword evidence="3" id="KW-1185">Reference proteome</keyword>
<dbReference type="Proteomes" id="UP000015105">
    <property type="component" value="Chromosome 7D"/>
</dbReference>
<reference evidence="2" key="3">
    <citation type="journal article" date="2017" name="Nature">
        <title>Genome sequence of the progenitor of the wheat D genome Aegilops tauschii.</title>
        <authorList>
            <person name="Luo M.C."/>
            <person name="Gu Y.Q."/>
            <person name="Puiu D."/>
            <person name="Wang H."/>
            <person name="Twardziok S.O."/>
            <person name="Deal K.R."/>
            <person name="Huo N."/>
            <person name="Zhu T."/>
            <person name="Wang L."/>
            <person name="Wang Y."/>
            <person name="McGuire P.E."/>
            <person name="Liu S."/>
            <person name="Long H."/>
            <person name="Ramasamy R.K."/>
            <person name="Rodriguez J.C."/>
            <person name="Van S.L."/>
            <person name="Yuan L."/>
            <person name="Wang Z."/>
            <person name="Xia Z."/>
            <person name="Xiao L."/>
            <person name="Anderson O.D."/>
            <person name="Ouyang S."/>
            <person name="Liang Y."/>
            <person name="Zimin A.V."/>
            <person name="Pertea G."/>
            <person name="Qi P."/>
            <person name="Bennetzen J.L."/>
            <person name="Dai X."/>
            <person name="Dawson M.W."/>
            <person name="Muller H.G."/>
            <person name="Kugler K."/>
            <person name="Rivarola-Duarte L."/>
            <person name="Spannagl M."/>
            <person name="Mayer K.F.X."/>
            <person name="Lu F.H."/>
            <person name="Bevan M.W."/>
            <person name="Leroy P."/>
            <person name="Li P."/>
            <person name="You F.M."/>
            <person name="Sun Q."/>
            <person name="Liu Z."/>
            <person name="Lyons E."/>
            <person name="Wicker T."/>
            <person name="Salzberg S.L."/>
            <person name="Devos K.M."/>
            <person name="Dvorak J."/>
        </authorList>
    </citation>
    <scope>NUCLEOTIDE SEQUENCE [LARGE SCALE GENOMIC DNA]</scope>
    <source>
        <strain evidence="2">cv. AL8/78</strain>
    </source>
</reference>
<reference evidence="3" key="1">
    <citation type="journal article" date="2014" name="Science">
        <title>Ancient hybridizations among the ancestral genomes of bread wheat.</title>
        <authorList>
            <consortium name="International Wheat Genome Sequencing Consortium,"/>
            <person name="Marcussen T."/>
            <person name="Sandve S.R."/>
            <person name="Heier L."/>
            <person name="Spannagl M."/>
            <person name="Pfeifer M."/>
            <person name="Jakobsen K.S."/>
            <person name="Wulff B.B."/>
            <person name="Steuernagel B."/>
            <person name="Mayer K.F."/>
            <person name="Olsen O.A."/>
        </authorList>
    </citation>
    <scope>NUCLEOTIDE SEQUENCE [LARGE SCALE GENOMIC DNA]</scope>
    <source>
        <strain evidence="3">cv. AL8/78</strain>
    </source>
</reference>